<proteinExistence type="predicted"/>
<dbReference type="PROSITE" id="PS50191">
    <property type="entry name" value="CRAL_TRIO"/>
    <property type="match status" value="1"/>
</dbReference>
<sequence length="306" mass="35584">MGKKLLELDEDTTYKYLSDEFGKSKKDIDDSVKILEEWIKTQPHLPENPGSDVLRVFLIYNKFSIERCKERLDMYYTIRSMTPEMFKRHPCSSEMVEQSKITYCIPLPKLAPDNRRIMFNTLSEKYGPDSFDMEKYLCHIFNTFELLIREDLSLGYHFVFDAKSVKIGHVAKLSPMVVKKASLVMEKVFANRVASIHCFNYNSSLEKPISVIKSLLPSKVASRFHTHKNRDDLFTSFPKSVLPKDVGGDEDSIDELNNLWIDAFKRYEGLFDKLSKIRVNESLRPSKLVNDEVLGYYGNFKKLDID</sequence>
<dbReference type="AlphaFoldDB" id="A0A834M979"/>
<dbReference type="InterPro" id="IPR036273">
    <property type="entry name" value="CRAL/TRIO_N_dom_sf"/>
</dbReference>
<gene>
    <name evidence="2" type="ORF">GWI33_014304</name>
</gene>
<dbReference type="OrthoDB" id="6575879at2759"/>
<dbReference type="PRINTS" id="PR00180">
    <property type="entry name" value="CRETINALDHBP"/>
</dbReference>
<reference evidence="2" key="1">
    <citation type="submission" date="2020-08" db="EMBL/GenBank/DDBJ databases">
        <title>Genome sequencing and assembly of the red palm weevil Rhynchophorus ferrugineus.</title>
        <authorList>
            <person name="Dias G.B."/>
            <person name="Bergman C.M."/>
            <person name="Manee M."/>
        </authorList>
    </citation>
    <scope>NUCLEOTIDE SEQUENCE</scope>
    <source>
        <strain evidence="2">AA-2017</strain>
        <tissue evidence="2">Whole larva</tissue>
    </source>
</reference>
<dbReference type="InterPro" id="IPR036865">
    <property type="entry name" value="CRAL-TRIO_dom_sf"/>
</dbReference>
<dbReference type="SUPFAM" id="SSF46938">
    <property type="entry name" value="CRAL/TRIO N-terminal domain"/>
    <property type="match status" value="1"/>
</dbReference>
<dbReference type="GO" id="GO:1902936">
    <property type="term" value="F:phosphatidylinositol bisphosphate binding"/>
    <property type="evidence" value="ECO:0007669"/>
    <property type="project" value="TreeGrafter"/>
</dbReference>
<dbReference type="InterPro" id="IPR001251">
    <property type="entry name" value="CRAL-TRIO_dom"/>
</dbReference>
<dbReference type="Pfam" id="PF00650">
    <property type="entry name" value="CRAL_TRIO"/>
    <property type="match status" value="1"/>
</dbReference>
<dbReference type="CDD" id="cd00170">
    <property type="entry name" value="SEC14"/>
    <property type="match status" value="1"/>
</dbReference>
<dbReference type="EMBL" id="JAACXV010013641">
    <property type="protein sequence ID" value="KAF7272956.1"/>
    <property type="molecule type" value="Genomic_DNA"/>
</dbReference>
<dbReference type="Gene3D" id="3.40.525.10">
    <property type="entry name" value="CRAL-TRIO lipid binding domain"/>
    <property type="match status" value="1"/>
</dbReference>
<dbReference type="SUPFAM" id="SSF52087">
    <property type="entry name" value="CRAL/TRIO domain"/>
    <property type="match status" value="1"/>
</dbReference>
<feature type="domain" description="CRAL-TRIO" evidence="1">
    <location>
        <begin position="92"/>
        <end position="254"/>
    </location>
</feature>
<protein>
    <recommendedName>
        <fullName evidence="1">CRAL-TRIO domain-containing protein</fullName>
    </recommendedName>
</protein>
<evidence type="ECO:0000313" key="3">
    <source>
        <dbReference type="Proteomes" id="UP000625711"/>
    </source>
</evidence>
<accession>A0A834M979</accession>
<dbReference type="SMART" id="SM00516">
    <property type="entry name" value="SEC14"/>
    <property type="match status" value="1"/>
</dbReference>
<organism evidence="2 3">
    <name type="scientific">Rhynchophorus ferrugineus</name>
    <name type="common">Red palm weevil</name>
    <name type="synonym">Curculio ferrugineus</name>
    <dbReference type="NCBI Taxonomy" id="354439"/>
    <lineage>
        <taxon>Eukaryota</taxon>
        <taxon>Metazoa</taxon>
        <taxon>Ecdysozoa</taxon>
        <taxon>Arthropoda</taxon>
        <taxon>Hexapoda</taxon>
        <taxon>Insecta</taxon>
        <taxon>Pterygota</taxon>
        <taxon>Neoptera</taxon>
        <taxon>Endopterygota</taxon>
        <taxon>Coleoptera</taxon>
        <taxon>Polyphaga</taxon>
        <taxon>Cucujiformia</taxon>
        <taxon>Curculionidae</taxon>
        <taxon>Dryophthorinae</taxon>
        <taxon>Rhynchophorus</taxon>
    </lineage>
</organism>
<name>A0A834M979_RHYFE</name>
<keyword evidence="3" id="KW-1185">Reference proteome</keyword>
<dbReference type="PANTHER" id="PTHR10174:SF222">
    <property type="entry name" value="GH10083P-RELATED"/>
    <property type="match status" value="1"/>
</dbReference>
<dbReference type="PANTHER" id="PTHR10174">
    <property type="entry name" value="ALPHA-TOCOPHEROL TRANSFER PROTEIN-RELATED"/>
    <property type="match status" value="1"/>
</dbReference>
<dbReference type="GO" id="GO:0016020">
    <property type="term" value="C:membrane"/>
    <property type="evidence" value="ECO:0007669"/>
    <property type="project" value="TreeGrafter"/>
</dbReference>
<evidence type="ECO:0000259" key="1">
    <source>
        <dbReference type="PROSITE" id="PS50191"/>
    </source>
</evidence>
<dbReference type="Proteomes" id="UP000625711">
    <property type="component" value="Unassembled WGS sequence"/>
</dbReference>
<comment type="caution">
    <text evidence="2">The sequence shown here is derived from an EMBL/GenBank/DDBJ whole genome shotgun (WGS) entry which is preliminary data.</text>
</comment>
<evidence type="ECO:0000313" key="2">
    <source>
        <dbReference type="EMBL" id="KAF7272956.1"/>
    </source>
</evidence>